<proteinExistence type="predicted"/>
<evidence type="ECO:0000313" key="1">
    <source>
        <dbReference type="EMBL" id="JAD79230.1"/>
    </source>
</evidence>
<dbReference type="AlphaFoldDB" id="A0A0A9D0R7"/>
<reference evidence="1" key="2">
    <citation type="journal article" date="2015" name="Data Brief">
        <title>Shoot transcriptome of the giant reed, Arundo donax.</title>
        <authorList>
            <person name="Barrero R.A."/>
            <person name="Guerrero F.D."/>
            <person name="Moolhuijzen P."/>
            <person name="Goolsby J.A."/>
            <person name="Tidwell J."/>
            <person name="Bellgard S.E."/>
            <person name="Bellgard M.I."/>
        </authorList>
    </citation>
    <scope>NUCLEOTIDE SEQUENCE</scope>
    <source>
        <tissue evidence="1">Shoot tissue taken approximately 20 cm above the soil surface</tissue>
    </source>
</reference>
<reference evidence="1" key="1">
    <citation type="submission" date="2014-09" db="EMBL/GenBank/DDBJ databases">
        <authorList>
            <person name="Magalhaes I.L.F."/>
            <person name="Oliveira U."/>
            <person name="Santos F.R."/>
            <person name="Vidigal T.H.D.A."/>
            <person name="Brescovit A.D."/>
            <person name="Santos A.J."/>
        </authorList>
    </citation>
    <scope>NUCLEOTIDE SEQUENCE</scope>
    <source>
        <tissue evidence="1">Shoot tissue taken approximately 20 cm above the soil surface</tissue>
    </source>
</reference>
<organism evidence="1">
    <name type="scientific">Arundo donax</name>
    <name type="common">Giant reed</name>
    <name type="synonym">Donax arundinaceus</name>
    <dbReference type="NCBI Taxonomy" id="35708"/>
    <lineage>
        <taxon>Eukaryota</taxon>
        <taxon>Viridiplantae</taxon>
        <taxon>Streptophyta</taxon>
        <taxon>Embryophyta</taxon>
        <taxon>Tracheophyta</taxon>
        <taxon>Spermatophyta</taxon>
        <taxon>Magnoliopsida</taxon>
        <taxon>Liliopsida</taxon>
        <taxon>Poales</taxon>
        <taxon>Poaceae</taxon>
        <taxon>PACMAD clade</taxon>
        <taxon>Arundinoideae</taxon>
        <taxon>Arundineae</taxon>
        <taxon>Arundo</taxon>
    </lineage>
</organism>
<sequence length="62" mass="7176">MAMAVCNTFTQLIQEILEESKRKHISPKATNQNESKLLLLLSDDKFTTDFKHKQAVKKRTVE</sequence>
<name>A0A0A9D0R7_ARUDO</name>
<dbReference type="EMBL" id="GBRH01218665">
    <property type="protein sequence ID" value="JAD79230.1"/>
    <property type="molecule type" value="Transcribed_RNA"/>
</dbReference>
<accession>A0A0A9D0R7</accession>
<protein>
    <submittedName>
        <fullName evidence="1">Uncharacterized protein</fullName>
    </submittedName>
</protein>